<dbReference type="CDD" id="cd07305">
    <property type="entry name" value="Porin3_Tom40"/>
    <property type="match status" value="1"/>
</dbReference>
<feature type="region of interest" description="Disordered" evidence="10">
    <location>
        <begin position="1"/>
        <end position="32"/>
    </location>
</feature>
<proteinExistence type="inferred from homology"/>
<keyword evidence="8" id="KW-0496">Mitochondrion</keyword>
<evidence type="ECO:0000256" key="2">
    <source>
        <dbReference type="ARBA" id="ARBA00010510"/>
    </source>
</evidence>
<evidence type="ECO:0000256" key="1">
    <source>
        <dbReference type="ARBA" id="ARBA00004374"/>
    </source>
</evidence>
<keyword evidence="5" id="KW-0812">Transmembrane</keyword>
<evidence type="ECO:0000256" key="9">
    <source>
        <dbReference type="ARBA" id="ARBA00023136"/>
    </source>
</evidence>
<name>A0A060SEW6_PYCCI</name>
<dbReference type="InterPro" id="IPR027246">
    <property type="entry name" value="Porin_Euk/Tom40"/>
</dbReference>
<keyword evidence="7" id="KW-0653">Protein transport</keyword>
<keyword evidence="12" id="KW-1185">Reference proteome</keyword>
<keyword evidence="9" id="KW-0472">Membrane</keyword>
<dbReference type="OMA" id="TRFNYRW"/>
<dbReference type="PANTHER" id="PTHR10802">
    <property type="entry name" value="MITOCHONDRIAL IMPORT RECEPTOR SUBUNIT TOM40"/>
    <property type="match status" value="1"/>
</dbReference>
<evidence type="ECO:0000256" key="7">
    <source>
        <dbReference type="ARBA" id="ARBA00022927"/>
    </source>
</evidence>
<accession>A0A060SEW6</accession>
<dbReference type="HOGENOM" id="CLU_042174_2_0_1"/>
<evidence type="ECO:0000256" key="10">
    <source>
        <dbReference type="SAM" id="MobiDB-lite"/>
    </source>
</evidence>
<comment type="subcellular location">
    <subcellularLocation>
        <location evidence="1">Mitochondrion outer membrane</location>
        <topology evidence="1">Multi-pass membrane protein</topology>
    </subcellularLocation>
</comment>
<reference evidence="11" key="1">
    <citation type="submission" date="2014-01" db="EMBL/GenBank/DDBJ databases">
        <title>The genome of the white-rot fungus Pycnoporus cinnabarinus: a basidiomycete model with a versatile arsenal for lignocellulosic biomass breakdown.</title>
        <authorList>
            <person name="Levasseur A."/>
            <person name="Lomascolo A."/>
            <person name="Ruiz-Duenas F.J."/>
            <person name="Uzan E."/>
            <person name="Piumi F."/>
            <person name="Kues U."/>
            <person name="Ram A.F.J."/>
            <person name="Murat C."/>
            <person name="Haon M."/>
            <person name="Benoit I."/>
            <person name="Arfi Y."/>
            <person name="Chevret D."/>
            <person name="Drula E."/>
            <person name="Kwon M.J."/>
            <person name="Gouret P."/>
            <person name="Lesage-Meessen L."/>
            <person name="Lombard V."/>
            <person name="Mariette J."/>
            <person name="Noirot C."/>
            <person name="Park J."/>
            <person name="Patyshakuliyeva A."/>
            <person name="Wieneger R.A.B."/>
            <person name="Wosten H.A.B."/>
            <person name="Martin F."/>
            <person name="Coutinho P.M."/>
            <person name="de Vries R."/>
            <person name="Martinez A.T."/>
            <person name="Klopp C."/>
            <person name="Pontarotti P."/>
            <person name="Henrissat B."/>
            <person name="Record E."/>
        </authorList>
    </citation>
    <scope>NUCLEOTIDE SEQUENCE [LARGE SCALE GENOMIC DNA]</scope>
    <source>
        <strain evidence="11">BRFM137</strain>
    </source>
</reference>
<dbReference type="InterPro" id="IPR023614">
    <property type="entry name" value="Porin_dom_sf"/>
</dbReference>
<dbReference type="Pfam" id="PF01459">
    <property type="entry name" value="Porin_3"/>
    <property type="match status" value="1"/>
</dbReference>
<evidence type="ECO:0000313" key="11">
    <source>
        <dbReference type="EMBL" id="CDO72905.1"/>
    </source>
</evidence>
<dbReference type="InterPro" id="IPR037930">
    <property type="entry name" value="Tom40"/>
</dbReference>
<keyword evidence="6" id="KW-1000">Mitochondrion outer membrane</keyword>
<organism evidence="11 12">
    <name type="scientific">Pycnoporus cinnabarinus</name>
    <name type="common">Cinnabar-red polypore</name>
    <name type="synonym">Trametes cinnabarina</name>
    <dbReference type="NCBI Taxonomy" id="5643"/>
    <lineage>
        <taxon>Eukaryota</taxon>
        <taxon>Fungi</taxon>
        <taxon>Dikarya</taxon>
        <taxon>Basidiomycota</taxon>
        <taxon>Agaricomycotina</taxon>
        <taxon>Agaricomycetes</taxon>
        <taxon>Polyporales</taxon>
        <taxon>Polyporaceae</taxon>
        <taxon>Trametes</taxon>
    </lineage>
</organism>
<dbReference type="Gene3D" id="2.40.160.10">
    <property type="entry name" value="Porin"/>
    <property type="match status" value="1"/>
</dbReference>
<keyword evidence="3" id="KW-0813">Transport</keyword>
<protein>
    <recommendedName>
        <fullName evidence="13">Mitochondrial import receptor subunit TOM40</fullName>
    </recommendedName>
</protein>
<evidence type="ECO:0000256" key="8">
    <source>
        <dbReference type="ARBA" id="ARBA00023128"/>
    </source>
</evidence>
<dbReference type="AlphaFoldDB" id="A0A060SEW6"/>
<dbReference type="EMBL" id="CCBP010000118">
    <property type="protein sequence ID" value="CDO72905.1"/>
    <property type="molecule type" value="Genomic_DNA"/>
</dbReference>
<evidence type="ECO:0000256" key="5">
    <source>
        <dbReference type="ARBA" id="ARBA00022692"/>
    </source>
</evidence>
<evidence type="ECO:0000256" key="6">
    <source>
        <dbReference type="ARBA" id="ARBA00022787"/>
    </source>
</evidence>
<comment type="caution">
    <text evidence="11">The sequence shown here is derived from an EMBL/GenBank/DDBJ whole genome shotgun (WGS) entry which is preliminary data.</text>
</comment>
<evidence type="ECO:0000256" key="4">
    <source>
        <dbReference type="ARBA" id="ARBA00022452"/>
    </source>
</evidence>
<evidence type="ECO:0000256" key="3">
    <source>
        <dbReference type="ARBA" id="ARBA00022448"/>
    </source>
</evidence>
<dbReference type="GO" id="GO:0008320">
    <property type="term" value="F:protein transmembrane transporter activity"/>
    <property type="evidence" value="ECO:0007669"/>
    <property type="project" value="InterPro"/>
</dbReference>
<gene>
    <name evidence="11" type="ORF">BN946_scf185002.g90</name>
</gene>
<evidence type="ECO:0000313" key="12">
    <source>
        <dbReference type="Proteomes" id="UP000029665"/>
    </source>
</evidence>
<dbReference type="STRING" id="5643.A0A060SEW6"/>
<comment type="similarity">
    <text evidence="2">Belongs to the Tom40 family.</text>
</comment>
<dbReference type="GO" id="GO:0030150">
    <property type="term" value="P:protein import into mitochondrial matrix"/>
    <property type="evidence" value="ECO:0007669"/>
    <property type="project" value="InterPro"/>
</dbReference>
<dbReference type="GO" id="GO:0005741">
    <property type="term" value="C:mitochondrial outer membrane"/>
    <property type="evidence" value="ECO:0007669"/>
    <property type="project" value="UniProtKB-SubCell"/>
</dbReference>
<dbReference type="Proteomes" id="UP000029665">
    <property type="component" value="Unassembled WGS sequence"/>
</dbReference>
<sequence length="364" mass="39118">MSVPTPVVPADVSPLAPPQPAPVASSSSSSSWPLGSLYNRFAAWRKSLDLPNPGTVENLTKESKQTHLNNYAFDGARADLSKSLSMNPMFQVTHAFHLGSQTAPPTYHFGAMFANDKVLDTLFMHGNVDHDGNLSARFNQGWSATNVSKIQAQLSTTPGQSYVQMEHDFQGSDYSLNAKAVNPSPADLSGIYMGSYLQSVTKNLAVGVETILQRQAPGLSDLGLAYLAKYTGSDRNWIATAQVQAPGILQASYWQKLSEKVDVAAELQVMAAPGRRDALATLAARYELRMASFRAQLDSTGKVSAYLEQRFAPTFAFLVSGEIDHFKNAAKVGVGVMIESSSLTPEEMGMVPPPGVPAVPLPQP</sequence>
<feature type="compositionally biased region" description="Low complexity" evidence="10">
    <location>
        <begin position="22"/>
        <end position="32"/>
    </location>
</feature>
<evidence type="ECO:0008006" key="13">
    <source>
        <dbReference type="Google" id="ProtNLM"/>
    </source>
</evidence>
<dbReference type="OrthoDB" id="19656at2759"/>
<keyword evidence="4" id="KW-1134">Transmembrane beta strand</keyword>